<sequence>MYAVADSEEVEASVQVVETGKLYDTPFSAYLEEGDYTIRATYKGRTQTWTPTVQAEQTYEKTFRFTKMHMLTIVSDPSPIDFTLDGEAFETPFPIEKPSGSYEIVFPSSVFVGVDEYLFTQWENGSVEPKRTVTLGSPEAVTLTATYVLKQVEGAAPASQRQIKDALRQVVGAEGDLSDEGRIQA</sequence>
<comment type="caution">
    <text evidence="1">The sequence shown here is derived from an EMBL/GenBank/DDBJ whole genome shotgun (WGS) entry which is preliminary data.</text>
</comment>
<accession>X1STC6</accession>
<dbReference type="EMBL" id="BARW01016875">
    <property type="protein sequence ID" value="GAI96188.1"/>
    <property type="molecule type" value="Genomic_DNA"/>
</dbReference>
<proteinExistence type="predicted"/>
<dbReference type="AlphaFoldDB" id="X1STC6"/>
<organism evidence="1">
    <name type="scientific">marine sediment metagenome</name>
    <dbReference type="NCBI Taxonomy" id="412755"/>
    <lineage>
        <taxon>unclassified sequences</taxon>
        <taxon>metagenomes</taxon>
        <taxon>ecological metagenomes</taxon>
    </lineage>
</organism>
<evidence type="ECO:0008006" key="2">
    <source>
        <dbReference type="Google" id="ProtNLM"/>
    </source>
</evidence>
<gene>
    <name evidence="1" type="ORF">S12H4_29283</name>
</gene>
<name>X1STC6_9ZZZZ</name>
<reference evidence="1" key="1">
    <citation type="journal article" date="2014" name="Front. Microbiol.">
        <title>High frequency of phylogenetically diverse reductive dehalogenase-homologous genes in deep subseafloor sedimentary metagenomes.</title>
        <authorList>
            <person name="Kawai M."/>
            <person name="Futagami T."/>
            <person name="Toyoda A."/>
            <person name="Takaki Y."/>
            <person name="Nishi S."/>
            <person name="Hori S."/>
            <person name="Arai W."/>
            <person name="Tsubouchi T."/>
            <person name="Morono Y."/>
            <person name="Uchiyama I."/>
            <person name="Ito T."/>
            <person name="Fujiyama A."/>
            <person name="Inagaki F."/>
            <person name="Takami H."/>
        </authorList>
    </citation>
    <scope>NUCLEOTIDE SEQUENCE</scope>
    <source>
        <strain evidence="1">Expedition CK06-06</strain>
    </source>
</reference>
<protein>
    <recommendedName>
        <fullName evidence="2">PEGA domain-containing protein</fullName>
    </recommendedName>
</protein>
<evidence type="ECO:0000313" key="1">
    <source>
        <dbReference type="EMBL" id="GAI96188.1"/>
    </source>
</evidence>
<feature type="non-terminal residue" evidence="1">
    <location>
        <position position="185"/>
    </location>
</feature>